<dbReference type="GO" id="GO:0004497">
    <property type="term" value="F:monooxygenase activity"/>
    <property type="evidence" value="ECO:0007669"/>
    <property type="project" value="UniProtKB-KW"/>
</dbReference>
<evidence type="ECO:0000313" key="2">
    <source>
        <dbReference type="EMBL" id="MPD05630.1"/>
    </source>
</evidence>
<reference evidence="2 3" key="1">
    <citation type="submission" date="2019-05" db="EMBL/GenBank/DDBJ databases">
        <title>Another draft genome of Portunus trituberculatus and its Hox gene families provides insights of decapod evolution.</title>
        <authorList>
            <person name="Jeong J.-H."/>
            <person name="Song I."/>
            <person name="Kim S."/>
            <person name="Choi T."/>
            <person name="Kim D."/>
            <person name="Ryu S."/>
            <person name="Kim W."/>
        </authorList>
    </citation>
    <scope>NUCLEOTIDE SEQUENCE [LARGE SCALE GENOMIC DNA]</scope>
    <source>
        <tissue evidence="2">Muscle</tissue>
    </source>
</reference>
<sequence>MVMGRRYHYGHAKLNKLMATFIKPADFNDLYPMYHLPYILEIMKYFPFKKQAIKGIRDMHCFLKEELKEFMADEELKKGDNFTALYLKEIEKKENPNFNSKSNFSLFS</sequence>
<dbReference type="OrthoDB" id="1055148at2759"/>
<protein>
    <submittedName>
        <fullName evidence="2">Uncharacterized protein</fullName>
    </submittedName>
</protein>
<dbReference type="GO" id="GO:0016705">
    <property type="term" value="F:oxidoreductase activity, acting on paired donors, with incorporation or reduction of molecular oxygen"/>
    <property type="evidence" value="ECO:0007669"/>
    <property type="project" value="InterPro"/>
</dbReference>
<keyword evidence="1" id="KW-0560">Oxidoreductase</keyword>
<evidence type="ECO:0000313" key="3">
    <source>
        <dbReference type="Proteomes" id="UP000324222"/>
    </source>
</evidence>
<keyword evidence="1" id="KW-0503">Monooxygenase</keyword>
<accession>A0A5B7KEM4</accession>
<dbReference type="GO" id="GO:0020037">
    <property type="term" value="F:heme binding"/>
    <property type="evidence" value="ECO:0007669"/>
    <property type="project" value="InterPro"/>
</dbReference>
<comment type="caution">
    <text evidence="2">The sequence shown here is derived from an EMBL/GenBank/DDBJ whole genome shotgun (WGS) entry which is preliminary data.</text>
</comment>
<name>A0A5B7KEM4_PORTR</name>
<dbReference type="GO" id="GO:0005506">
    <property type="term" value="F:iron ion binding"/>
    <property type="evidence" value="ECO:0007669"/>
    <property type="project" value="InterPro"/>
</dbReference>
<evidence type="ECO:0000256" key="1">
    <source>
        <dbReference type="ARBA" id="ARBA00023033"/>
    </source>
</evidence>
<dbReference type="AlphaFoldDB" id="A0A5B7KEM4"/>
<keyword evidence="3" id="KW-1185">Reference proteome</keyword>
<dbReference type="EMBL" id="VSRR010146938">
    <property type="protein sequence ID" value="MPD05630.1"/>
    <property type="molecule type" value="Genomic_DNA"/>
</dbReference>
<dbReference type="Gene3D" id="1.10.630.10">
    <property type="entry name" value="Cytochrome P450"/>
    <property type="match status" value="1"/>
</dbReference>
<gene>
    <name evidence="2" type="ORF">E2C01_101382</name>
</gene>
<organism evidence="2 3">
    <name type="scientific">Portunus trituberculatus</name>
    <name type="common">Swimming crab</name>
    <name type="synonym">Neptunus trituberculatus</name>
    <dbReference type="NCBI Taxonomy" id="210409"/>
    <lineage>
        <taxon>Eukaryota</taxon>
        <taxon>Metazoa</taxon>
        <taxon>Ecdysozoa</taxon>
        <taxon>Arthropoda</taxon>
        <taxon>Crustacea</taxon>
        <taxon>Multicrustacea</taxon>
        <taxon>Malacostraca</taxon>
        <taxon>Eumalacostraca</taxon>
        <taxon>Eucarida</taxon>
        <taxon>Decapoda</taxon>
        <taxon>Pleocyemata</taxon>
        <taxon>Brachyura</taxon>
        <taxon>Eubrachyura</taxon>
        <taxon>Portunoidea</taxon>
        <taxon>Portunidae</taxon>
        <taxon>Portuninae</taxon>
        <taxon>Portunus</taxon>
    </lineage>
</organism>
<dbReference type="InterPro" id="IPR036396">
    <property type="entry name" value="Cyt_P450_sf"/>
</dbReference>
<dbReference type="Proteomes" id="UP000324222">
    <property type="component" value="Unassembled WGS sequence"/>
</dbReference>
<proteinExistence type="predicted"/>